<dbReference type="GO" id="GO:0050976">
    <property type="term" value="P:detection of mechanical stimulus involved in sensory perception of touch"/>
    <property type="evidence" value="ECO:0007669"/>
    <property type="project" value="Ensembl"/>
</dbReference>
<sequence length="402" mass="45728">QEDGANYTIVSENSAMNAVMRTWQDGPYIFIVQIGIVSSKDANVKTKRATMIVEVKGPYEYLSLADYPLMIFFMVMCIVYVLFGVLWLAWSACYWRDLLRIQFWIGAVILLGMLEKAVFYAEFQNIRYKGESVQGALILAELLSALKRSLARTLVIIVSLGYGIVKPRLGVTLHKVVVAGALYLLFSGMEGVLRVTGSFHGVTAVVANFGLSIIDSCIIYWISFQNLTQTMKLLKLRRNVVKLSLYRHFTNTLILAIAASVVFIIWTTMKFRLVDCQSDWRELWVDDAIWRLLFSMILFAIMVLWRPSANNQRFAFSPLSEEEEEDEQKEPMLKESFGKKKIFCYINVILQEDDLKWVEENVPSSVTDVALPALLDSDEVSKQTFSSNLSLVTQQGSHEPKN</sequence>
<dbReference type="Proteomes" id="UP000472272">
    <property type="component" value="Chromosome 1"/>
</dbReference>
<evidence type="ECO:0000256" key="9">
    <source>
        <dbReference type="SAM" id="Phobius"/>
    </source>
</evidence>
<keyword evidence="7" id="KW-0325">Glycoprotein</keyword>
<dbReference type="GeneTree" id="ENSGT00940000159481"/>
<reference evidence="12" key="3">
    <citation type="submission" date="2025-09" db="UniProtKB">
        <authorList>
            <consortium name="Ensembl"/>
        </authorList>
    </citation>
    <scope>IDENTIFICATION</scope>
</reference>
<comment type="similarity">
    <text evidence="8">Belongs to the LU7TM family. TMEM87 subfamily.</text>
</comment>
<keyword evidence="2 9" id="KW-0812">Transmembrane</keyword>
<evidence type="ECO:0000256" key="5">
    <source>
        <dbReference type="ARBA" id="ARBA00023034"/>
    </source>
</evidence>
<feature type="transmembrane region" description="Helical" evidence="9">
    <location>
        <begin position="288"/>
        <end position="305"/>
    </location>
</feature>
<keyword evidence="5" id="KW-0333">Golgi apparatus</keyword>
<organism evidence="12 13">
    <name type="scientific">Podarcis muralis</name>
    <name type="common">Wall lizard</name>
    <name type="synonym">Lacerta muralis</name>
    <dbReference type="NCBI Taxonomy" id="64176"/>
    <lineage>
        <taxon>Eukaryota</taxon>
        <taxon>Metazoa</taxon>
        <taxon>Chordata</taxon>
        <taxon>Craniata</taxon>
        <taxon>Vertebrata</taxon>
        <taxon>Euteleostomi</taxon>
        <taxon>Lepidosauria</taxon>
        <taxon>Squamata</taxon>
        <taxon>Bifurcata</taxon>
        <taxon>Unidentata</taxon>
        <taxon>Episquamata</taxon>
        <taxon>Laterata</taxon>
        <taxon>Lacertibaenia</taxon>
        <taxon>Lacertidae</taxon>
        <taxon>Podarcis</taxon>
    </lineage>
</organism>
<dbReference type="InterPro" id="IPR009637">
    <property type="entry name" value="GPR107/GPR108-like"/>
</dbReference>
<dbReference type="Pfam" id="PF21901">
    <property type="entry name" value="TMEM87A-B_GOLD"/>
    <property type="match status" value="1"/>
</dbReference>
<evidence type="ECO:0000313" key="13">
    <source>
        <dbReference type="Proteomes" id="UP000472272"/>
    </source>
</evidence>
<accession>A0A670HY88</accession>
<evidence type="ECO:0000256" key="7">
    <source>
        <dbReference type="ARBA" id="ARBA00023180"/>
    </source>
</evidence>
<dbReference type="PANTHER" id="PTHR21229:SF19">
    <property type="entry name" value="TRANSMEMBRANE PROTEIN 87A"/>
    <property type="match status" value="1"/>
</dbReference>
<evidence type="ECO:0000259" key="11">
    <source>
        <dbReference type="Pfam" id="PF21901"/>
    </source>
</evidence>
<dbReference type="AlphaFoldDB" id="A0A670HY88"/>
<dbReference type="GO" id="GO:0005829">
    <property type="term" value="C:cytosol"/>
    <property type="evidence" value="ECO:0007669"/>
    <property type="project" value="GOC"/>
</dbReference>
<evidence type="ECO:0000259" key="10">
    <source>
        <dbReference type="Pfam" id="PF06814"/>
    </source>
</evidence>
<dbReference type="GO" id="GO:0071260">
    <property type="term" value="P:cellular response to mechanical stimulus"/>
    <property type="evidence" value="ECO:0007669"/>
    <property type="project" value="Ensembl"/>
</dbReference>
<dbReference type="Pfam" id="PF06814">
    <property type="entry name" value="GOST_TM"/>
    <property type="match status" value="1"/>
</dbReference>
<keyword evidence="4 9" id="KW-1133">Transmembrane helix</keyword>
<dbReference type="GO" id="GO:0000139">
    <property type="term" value="C:Golgi membrane"/>
    <property type="evidence" value="ECO:0007669"/>
    <property type="project" value="UniProtKB-SubCell"/>
</dbReference>
<dbReference type="PANTHER" id="PTHR21229">
    <property type="entry name" value="LUNG SEVEN TRANSMEMBRANE RECEPTOR"/>
    <property type="match status" value="1"/>
</dbReference>
<dbReference type="InterPro" id="IPR053937">
    <property type="entry name" value="GOST_TM"/>
</dbReference>
<dbReference type="GO" id="GO:0042147">
    <property type="term" value="P:retrograde transport, endosome to Golgi"/>
    <property type="evidence" value="ECO:0007669"/>
    <property type="project" value="Ensembl"/>
</dbReference>
<evidence type="ECO:0000256" key="8">
    <source>
        <dbReference type="ARBA" id="ARBA00044946"/>
    </source>
</evidence>
<evidence type="ECO:0000256" key="1">
    <source>
        <dbReference type="ARBA" id="ARBA00004653"/>
    </source>
</evidence>
<feature type="domain" description="TMEM87A/B GOLD" evidence="11">
    <location>
        <begin position="8"/>
        <end position="34"/>
    </location>
</feature>
<reference evidence="12" key="2">
    <citation type="submission" date="2025-08" db="UniProtKB">
        <authorList>
            <consortium name="Ensembl"/>
        </authorList>
    </citation>
    <scope>IDENTIFICATION</scope>
</reference>
<feature type="domain" description="GOST seven transmembrane" evidence="10">
    <location>
        <begin position="68"/>
        <end position="312"/>
    </location>
</feature>
<dbReference type="InterPro" id="IPR054101">
    <property type="entry name" value="TMEM87A/B_GOLD"/>
</dbReference>
<dbReference type="OMA" id="IFMRFLN"/>
<evidence type="ECO:0000256" key="6">
    <source>
        <dbReference type="ARBA" id="ARBA00023136"/>
    </source>
</evidence>
<proteinExistence type="inferred from homology"/>
<feature type="transmembrane region" description="Helical" evidence="9">
    <location>
        <begin position="177"/>
        <end position="196"/>
    </location>
</feature>
<evidence type="ECO:0000313" key="12">
    <source>
        <dbReference type="Ensembl" id="ENSPMRP00000004150.1"/>
    </source>
</evidence>
<gene>
    <name evidence="12" type="primary">TMEM87A</name>
</gene>
<protein>
    <submittedName>
        <fullName evidence="12">Transmembrane protein 87A</fullName>
    </submittedName>
</protein>
<evidence type="ECO:0000256" key="3">
    <source>
        <dbReference type="ARBA" id="ARBA00022729"/>
    </source>
</evidence>
<feature type="transmembrane region" description="Helical" evidence="9">
    <location>
        <begin position="245"/>
        <end position="268"/>
    </location>
</feature>
<name>A0A670HY88_PODMU</name>
<evidence type="ECO:0000256" key="4">
    <source>
        <dbReference type="ARBA" id="ARBA00022989"/>
    </source>
</evidence>
<keyword evidence="6 9" id="KW-0472">Membrane</keyword>
<comment type="subcellular location">
    <subcellularLocation>
        <location evidence="1">Golgi apparatus membrane</location>
        <topology evidence="1">Multi-pass membrane protein</topology>
    </subcellularLocation>
</comment>
<keyword evidence="13" id="KW-1185">Reference proteome</keyword>
<feature type="transmembrane region" description="Helical" evidence="9">
    <location>
        <begin position="67"/>
        <end position="89"/>
    </location>
</feature>
<keyword evidence="3" id="KW-0732">Signal</keyword>
<feature type="transmembrane region" description="Helical" evidence="9">
    <location>
        <begin position="202"/>
        <end position="224"/>
    </location>
</feature>
<feature type="transmembrane region" description="Helical" evidence="9">
    <location>
        <begin position="101"/>
        <end position="121"/>
    </location>
</feature>
<dbReference type="GO" id="GO:0032580">
    <property type="term" value="C:Golgi cisterna membrane"/>
    <property type="evidence" value="ECO:0007669"/>
    <property type="project" value="Ensembl"/>
</dbReference>
<evidence type="ECO:0000256" key="2">
    <source>
        <dbReference type="ARBA" id="ARBA00022692"/>
    </source>
</evidence>
<reference evidence="12 13" key="1">
    <citation type="journal article" date="2019" name="Proc. Natl. Acad. Sci. U.S.A.">
        <title>Regulatory changes in pterin and carotenoid genes underlie balanced color polymorphisms in the wall lizard.</title>
        <authorList>
            <person name="Andrade P."/>
            <person name="Pinho C."/>
            <person name="Perez I de Lanuza G."/>
            <person name="Afonso S."/>
            <person name="Brejcha J."/>
            <person name="Rubin C.J."/>
            <person name="Wallerman O."/>
            <person name="Pereira P."/>
            <person name="Sabatino S.J."/>
            <person name="Bellati A."/>
            <person name="Pellitteri-Rosa D."/>
            <person name="Bosakova Z."/>
            <person name="Bunikis I."/>
            <person name="Carretero M.A."/>
            <person name="Feiner N."/>
            <person name="Marsik P."/>
            <person name="Pauperio F."/>
            <person name="Salvi D."/>
            <person name="Soler L."/>
            <person name="While G.M."/>
            <person name="Uller T."/>
            <person name="Font E."/>
            <person name="Andersson L."/>
            <person name="Carneiro M."/>
        </authorList>
    </citation>
    <scope>NUCLEOTIDE SEQUENCE</scope>
</reference>
<dbReference type="Ensembl" id="ENSPMRT00000004430.1">
    <property type="protein sequence ID" value="ENSPMRP00000004150.1"/>
    <property type="gene ID" value="ENSPMRG00000002823.1"/>
</dbReference>